<name>A0A1Y1ZDM2_9PLEO</name>
<dbReference type="OrthoDB" id="3786084at2759"/>
<keyword evidence="3" id="KW-1185">Reference proteome</keyword>
<feature type="region of interest" description="Disordered" evidence="1">
    <location>
        <begin position="366"/>
        <end position="418"/>
    </location>
</feature>
<feature type="region of interest" description="Disordered" evidence="1">
    <location>
        <begin position="444"/>
        <end position="484"/>
    </location>
</feature>
<gene>
    <name evidence="2" type="ORF">BCR34DRAFT_569986</name>
</gene>
<feature type="region of interest" description="Disordered" evidence="1">
    <location>
        <begin position="174"/>
        <end position="265"/>
    </location>
</feature>
<dbReference type="AlphaFoldDB" id="A0A1Y1ZDM2"/>
<feature type="compositionally biased region" description="Low complexity" evidence="1">
    <location>
        <begin position="91"/>
        <end position="102"/>
    </location>
</feature>
<feature type="region of interest" description="Disordered" evidence="1">
    <location>
        <begin position="57"/>
        <end position="119"/>
    </location>
</feature>
<sequence length="627" mass="68581">MATTRRLRSAKEQTSPLQVLPEKKRKSALDKGPPYPMNDATGEALVRKVLRAKNEVLVNKHRKQMEKDRSWGAHTPDPEAVDHSGSRYVLQPQQTSKSPQSPDTAAQTPTRAVTQPSAAPWSSRIKHIFSWLPGMRPMLTPVQEEEIRRSLTPSETNTDTSYLPIQPLVLEEPVSSNRKPQPNIPAEPSNPTIKPSGSGKAVPLNHNTKTWGDNSIPLDPDENEPLNAYSPLTGKGRRGTKNYKRRDRSEHNERKQYNARKNKASDRALLKRVLRDVDPQEQSMAKAWAVDAAKKLATGSAGDKRKRLESGIKVKDVKEIPARKPWQSSGTFALQDAFFDISSDEEDELPEYFALDILANDKPLKKRKTEHTPNTSEVDGPSLNDFTPFDSHGNSASLRDLHPRSATTESPMFPTPKPVNNVSAFESLNGSSIFDDPFTFNSSSIFHSTPRPDNDPWTQPPPPAPTPAHATLPAPAPAPAPAPIVESPVAEPTVIDPPVPGPAVAEPPVAESAFAAGPVAEPDTEDPVSIQRAKYTKHTPAKPSKLRQATVASPGIFSEPTASDDVFAPTEFQLGVDGMPDPMPIYLGDTALEGVFDEWFAQPAIQAKAAGAWVDAQVNLDDDEMEE</sequence>
<feature type="compositionally biased region" description="Polar residues" evidence="1">
    <location>
        <begin position="103"/>
        <end position="117"/>
    </location>
</feature>
<proteinExistence type="predicted"/>
<protein>
    <submittedName>
        <fullName evidence="2">Uncharacterized protein</fullName>
    </submittedName>
</protein>
<feature type="compositionally biased region" description="Basic and acidic residues" evidence="1">
    <location>
        <begin position="65"/>
        <end position="85"/>
    </location>
</feature>
<dbReference type="Proteomes" id="UP000193144">
    <property type="component" value="Unassembled WGS sequence"/>
</dbReference>
<feature type="compositionally biased region" description="Basic and acidic residues" evidence="1">
    <location>
        <begin position="247"/>
        <end position="256"/>
    </location>
</feature>
<accession>A0A1Y1ZDM2</accession>
<evidence type="ECO:0000256" key="1">
    <source>
        <dbReference type="SAM" id="MobiDB-lite"/>
    </source>
</evidence>
<dbReference type="EMBL" id="MCFA01000102">
    <property type="protein sequence ID" value="ORY08351.1"/>
    <property type="molecule type" value="Genomic_DNA"/>
</dbReference>
<feature type="region of interest" description="Disordered" evidence="1">
    <location>
        <begin position="1"/>
        <end position="43"/>
    </location>
</feature>
<feature type="compositionally biased region" description="Basic residues" evidence="1">
    <location>
        <begin position="235"/>
        <end position="246"/>
    </location>
</feature>
<evidence type="ECO:0000313" key="2">
    <source>
        <dbReference type="EMBL" id="ORY08351.1"/>
    </source>
</evidence>
<comment type="caution">
    <text evidence="2">The sequence shown here is derived from an EMBL/GenBank/DDBJ whole genome shotgun (WGS) entry which is preliminary data.</text>
</comment>
<evidence type="ECO:0000313" key="3">
    <source>
        <dbReference type="Proteomes" id="UP000193144"/>
    </source>
</evidence>
<reference evidence="2 3" key="1">
    <citation type="submission" date="2016-07" db="EMBL/GenBank/DDBJ databases">
        <title>Pervasive Adenine N6-methylation of Active Genes in Fungi.</title>
        <authorList>
            <consortium name="DOE Joint Genome Institute"/>
            <person name="Mondo S.J."/>
            <person name="Dannebaum R.O."/>
            <person name="Kuo R.C."/>
            <person name="Labutti K."/>
            <person name="Haridas S."/>
            <person name="Kuo A."/>
            <person name="Salamov A."/>
            <person name="Ahrendt S.R."/>
            <person name="Lipzen A."/>
            <person name="Sullivan W."/>
            <person name="Andreopoulos W.B."/>
            <person name="Clum A."/>
            <person name="Lindquist E."/>
            <person name="Daum C."/>
            <person name="Ramamoorthy G.K."/>
            <person name="Gryganskyi A."/>
            <person name="Culley D."/>
            <person name="Magnuson J.K."/>
            <person name="James T.Y."/>
            <person name="O'Malley M.A."/>
            <person name="Stajich J.E."/>
            <person name="Spatafora J.W."/>
            <person name="Visel A."/>
            <person name="Grigoriev I.V."/>
        </authorList>
    </citation>
    <scope>NUCLEOTIDE SEQUENCE [LARGE SCALE GENOMIC DNA]</scope>
    <source>
        <strain evidence="2 3">CBS 115471</strain>
    </source>
</reference>
<organism evidence="2 3">
    <name type="scientific">Clohesyomyces aquaticus</name>
    <dbReference type="NCBI Taxonomy" id="1231657"/>
    <lineage>
        <taxon>Eukaryota</taxon>
        <taxon>Fungi</taxon>
        <taxon>Dikarya</taxon>
        <taxon>Ascomycota</taxon>
        <taxon>Pezizomycotina</taxon>
        <taxon>Dothideomycetes</taxon>
        <taxon>Pleosporomycetidae</taxon>
        <taxon>Pleosporales</taxon>
        <taxon>Lindgomycetaceae</taxon>
        <taxon>Clohesyomyces</taxon>
    </lineage>
</organism>